<dbReference type="RefSeq" id="WP_101521532.1">
    <property type="nucleotide sequence ID" value="NZ_PKLZ01000008.1"/>
</dbReference>
<dbReference type="InterPro" id="IPR011251">
    <property type="entry name" value="Luciferase-like_dom"/>
</dbReference>
<evidence type="ECO:0000313" key="6">
    <source>
        <dbReference type="EMBL" id="PLW82280.1"/>
    </source>
</evidence>
<feature type="domain" description="Luciferase-like" evidence="5">
    <location>
        <begin position="13"/>
        <end position="234"/>
    </location>
</feature>
<evidence type="ECO:0000256" key="2">
    <source>
        <dbReference type="ARBA" id="ARBA00022643"/>
    </source>
</evidence>
<dbReference type="GO" id="GO:0008726">
    <property type="term" value="F:alkanesulfonate monooxygenase activity"/>
    <property type="evidence" value="ECO:0007669"/>
    <property type="project" value="TreeGrafter"/>
</dbReference>
<keyword evidence="4" id="KW-0503">Monooxygenase</keyword>
<dbReference type="PANTHER" id="PTHR42847">
    <property type="entry name" value="ALKANESULFONATE MONOOXYGENASE"/>
    <property type="match status" value="1"/>
</dbReference>
<reference evidence="7" key="1">
    <citation type="submission" date="2017-11" db="EMBL/GenBank/DDBJ databases">
        <title>The draft genome sequence of Chromatocurvus sp. F02.</title>
        <authorList>
            <person name="Du Z.-J."/>
            <person name="Chang Y.-Q."/>
        </authorList>
    </citation>
    <scope>NUCLEOTIDE SEQUENCE [LARGE SCALE GENOMIC DNA]</scope>
    <source>
        <strain evidence="7">F02</strain>
    </source>
</reference>
<keyword evidence="7" id="KW-1185">Reference proteome</keyword>
<dbReference type="Gene3D" id="3.20.20.30">
    <property type="entry name" value="Luciferase-like domain"/>
    <property type="match status" value="1"/>
</dbReference>
<comment type="caution">
    <text evidence="6">The sequence shown here is derived from an EMBL/GenBank/DDBJ whole genome shotgun (WGS) entry which is preliminary data.</text>
</comment>
<dbReference type="OrthoDB" id="7054686at2"/>
<proteinExistence type="predicted"/>
<dbReference type="SUPFAM" id="SSF51679">
    <property type="entry name" value="Bacterial luciferase-like"/>
    <property type="match status" value="1"/>
</dbReference>
<dbReference type="PANTHER" id="PTHR42847:SF4">
    <property type="entry name" value="ALKANESULFONATE MONOOXYGENASE-RELATED"/>
    <property type="match status" value="1"/>
</dbReference>
<keyword evidence="2" id="KW-0288">FMN</keyword>
<evidence type="ECO:0000256" key="3">
    <source>
        <dbReference type="ARBA" id="ARBA00023002"/>
    </source>
</evidence>
<evidence type="ECO:0000313" key="7">
    <source>
        <dbReference type="Proteomes" id="UP000234845"/>
    </source>
</evidence>
<organism evidence="6 7">
    <name type="scientific">Kineobactrum sediminis</name>
    <dbReference type="NCBI Taxonomy" id="1905677"/>
    <lineage>
        <taxon>Bacteria</taxon>
        <taxon>Pseudomonadati</taxon>
        <taxon>Pseudomonadota</taxon>
        <taxon>Gammaproteobacteria</taxon>
        <taxon>Cellvibrionales</taxon>
        <taxon>Halieaceae</taxon>
        <taxon>Kineobactrum</taxon>
    </lineage>
</organism>
<protein>
    <submittedName>
        <fullName evidence="6">LLM class F420-dependent oxidoreductase</fullName>
    </submittedName>
</protein>
<dbReference type="InterPro" id="IPR019921">
    <property type="entry name" value="Lucif-like_OxRdtase_Rv2161c"/>
</dbReference>
<dbReference type="InterPro" id="IPR050172">
    <property type="entry name" value="SsuD_RutA_monooxygenase"/>
</dbReference>
<dbReference type="EMBL" id="PKLZ01000008">
    <property type="protein sequence ID" value="PLW82280.1"/>
    <property type="molecule type" value="Genomic_DNA"/>
</dbReference>
<evidence type="ECO:0000259" key="5">
    <source>
        <dbReference type="Pfam" id="PF00296"/>
    </source>
</evidence>
<dbReference type="AlphaFoldDB" id="A0A2N5Y1K6"/>
<dbReference type="InterPro" id="IPR036661">
    <property type="entry name" value="Luciferase-like_sf"/>
</dbReference>
<name>A0A2N5Y1K6_9GAMM</name>
<dbReference type="NCBIfam" id="TIGR03619">
    <property type="entry name" value="F420_Rv2161c"/>
    <property type="match status" value="1"/>
</dbReference>
<dbReference type="Pfam" id="PF00296">
    <property type="entry name" value="Bac_luciferase"/>
    <property type="match status" value="1"/>
</dbReference>
<gene>
    <name evidence="6" type="ORF">CWI75_10920</name>
</gene>
<evidence type="ECO:0000256" key="4">
    <source>
        <dbReference type="ARBA" id="ARBA00023033"/>
    </source>
</evidence>
<keyword evidence="3" id="KW-0560">Oxidoreductase</keyword>
<evidence type="ECO:0000256" key="1">
    <source>
        <dbReference type="ARBA" id="ARBA00022630"/>
    </source>
</evidence>
<dbReference type="GO" id="GO:0046306">
    <property type="term" value="P:alkanesulfonate catabolic process"/>
    <property type="evidence" value="ECO:0007669"/>
    <property type="project" value="TreeGrafter"/>
</dbReference>
<sequence>MKFWQMLHWIETDQLIEVARFAEELGFEGVMNGDHGVYPEVVNTPYPYAADGNPPMTGDWPYPDCWISLAMIAAATTRLKFSTSVYVLPLRHPIEVAKMTGTLALMSDNRLILGAGIGWMKEEFDCYGIDFHTRGKRMDECLDVLEKIWSGEMVEHHGRFFDFQRCQVVPAPTRPVPVFTGGASKAALKRAAKRADGWIGAGNSPDEVPGIMAELKRLRREAGRDHLPFETVVGLTQDMDIDTLKPLRESGMTAGVSAPFAFSLGRYSSLDDKKRVMEDFAESIIRPMGQDYPANTIKGMVTS</sequence>
<accession>A0A2N5Y1K6</accession>
<dbReference type="Proteomes" id="UP000234845">
    <property type="component" value="Unassembled WGS sequence"/>
</dbReference>
<keyword evidence="1" id="KW-0285">Flavoprotein</keyword>